<dbReference type="InterPro" id="IPR007700">
    <property type="entry name" value="DUF668"/>
</dbReference>
<feature type="compositionally biased region" description="Low complexity" evidence="1">
    <location>
        <begin position="276"/>
        <end position="295"/>
    </location>
</feature>
<feature type="domain" description="DUF3475" evidence="3">
    <location>
        <begin position="28"/>
        <end position="84"/>
    </location>
</feature>
<dbReference type="OrthoDB" id="2018987at2759"/>
<dbReference type="Pfam" id="PF11961">
    <property type="entry name" value="DUF3475"/>
    <property type="match status" value="1"/>
</dbReference>
<evidence type="ECO:0000259" key="2">
    <source>
        <dbReference type="Pfam" id="PF05003"/>
    </source>
</evidence>
<protein>
    <submittedName>
        <fullName evidence="4">Uncharacterized protein</fullName>
    </submittedName>
</protein>
<dbReference type="PANTHER" id="PTHR31371:SF20">
    <property type="entry name" value="OS12G0146500 PROTEIN"/>
    <property type="match status" value="1"/>
</dbReference>
<feature type="region of interest" description="Disordered" evidence="1">
    <location>
        <begin position="268"/>
        <end position="320"/>
    </location>
</feature>
<dbReference type="Pfam" id="PF05003">
    <property type="entry name" value="DUF668"/>
    <property type="match status" value="1"/>
</dbReference>
<dbReference type="Proteomes" id="UP001141806">
    <property type="component" value="Unassembled WGS sequence"/>
</dbReference>
<comment type="caution">
    <text evidence="4">The sequence shown here is derived from an EMBL/GenBank/DDBJ whole genome shotgun (WGS) entry which is preliminary data.</text>
</comment>
<evidence type="ECO:0000313" key="5">
    <source>
        <dbReference type="Proteomes" id="UP001141806"/>
    </source>
</evidence>
<feature type="domain" description="DUF668" evidence="2">
    <location>
        <begin position="400"/>
        <end position="491"/>
    </location>
</feature>
<organism evidence="4 5">
    <name type="scientific">Protea cynaroides</name>
    <dbReference type="NCBI Taxonomy" id="273540"/>
    <lineage>
        <taxon>Eukaryota</taxon>
        <taxon>Viridiplantae</taxon>
        <taxon>Streptophyta</taxon>
        <taxon>Embryophyta</taxon>
        <taxon>Tracheophyta</taxon>
        <taxon>Spermatophyta</taxon>
        <taxon>Magnoliopsida</taxon>
        <taxon>Proteales</taxon>
        <taxon>Proteaceae</taxon>
        <taxon>Protea</taxon>
    </lineage>
</organism>
<evidence type="ECO:0000313" key="4">
    <source>
        <dbReference type="EMBL" id="KAJ4978449.1"/>
    </source>
</evidence>
<proteinExistence type="predicted"/>
<accession>A0A9Q0R0F6</accession>
<keyword evidence="5" id="KW-1185">Reference proteome</keyword>
<evidence type="ECO:0000259" key="3">
    <source>
        <dbReference type="Pfam" id="PF11961"/>
    </source>
</evidence>
<dbReference type="InterPro" id="IPR021864">
    <property type="entry name" value="DUF3475"/>
</dbReference>
<evidence type="ECO:0000256" key="1">
    <source>
        <dbReference type="SAM" id="MobiDB-lite"/>
    </source>
</evidence>
<reference evidence="4" key="1">
    <citation type="journal article" date="2023" name="Plant J.">
        <title>The genome of the king protea, Protea cynaroides.</title>
        <authorList>
            <person name="Chang J."/>
            <person name="Duong T.A."/>
            <person name="Schoeman C."/>
            <person name="Ma X."/>
            <person name="Roodt D."/>
            <person name="Barker N."/>
            <person name="Li Z."/>
            <person name="Van de Peer Y."/>
            <person name="Mizrachi E."/>
        </authorList>
    </citation>
    <scope>NUCLEOTIDE SEQUENCE</scope>
    <source>
        <tissue evidence="4">Young leaves</tissue>
    </source>
</reference>
<name>A0A9Q0R0F6_9MAGN</name>
<sequence length="566" mass="64155">MVKESWFSSLWKNPRRKKSESGKVTIGVLAFEVASLMSKVVHLWKCLSDEQVFRLREEIMSSVGVRKLVSDDDEFIVGLIFAEMVDNLGFILRSVARIGKKCSDPVLQRFEHVFDELVKTGEDPYGWEFTWKKMVRKGIKMERLIAVSTNLYQELEVLAELEQTLRRMQASNDDPNRVSLIEFQQKVLWQRQEVKHLREISLWNKTYDYTIRLLGRSLFTIFRRIKHVFGMNQKDGEDGFSDSKVMNTDYLSRSHSVSALLRSSVHPSEKNQAMFSSGPLSKSSSKSGPISGIKKPSSRHQHTHENLSVPLHGKNQHSKTKRLTTVGPFRGCMMGGSDPPVLQSYIPVSHGSRKSNVVYSGILNGVKGANAEMLCRSSIHRTNLSLFSSKRRLPNAPPSTLGAAALALHYANVIIVIERLVTSSHLIGPDVRDDLYNMLPTSIRMALRARLKSYSKNLVSSFCDSVLASEWNDALAKILEWLAPLAHNMIRWHSERNFEQQNFVSRTNVLLVQTLYFANQAKTEAAITELLVGLNYIWRFGRNLNAKALLECAGSGNFDDYLDMKG</sequence>
<dbReference type="EMBL" id="JAMYWD010000002">
    <property type="protein sequence ID" value="KAJ4978449.1"/>
    <property type="molecule type" value="Genomic_DNA"/>
</dbReference>
<gene>
    <name evidence="4" type="ORF">NE237_009229</name>
</gene>
<dbReference type="GO" id="GO:0045927">
    <property type="term" value="P:positive regulation of growth"/>
    <property type="evidence" value="ECO:0007669"/>
    <property type="project" value="InterPro"/>
</dbReference>
<dbReference type="AlphaFoldDB" id="A0A9Q0R0F6"/>
<dbReference type="PANTHER" id="PTHR31371">
    <property type="entry name" value="BNAC09G50660D PROTEIN"/>
    <property type="match status" value="1"/>
</dbReference>